<dbReference type="AlphaFoldDB" id="A0AAN7UX65"/>
<evidence type="ECO:0000256" key="1">
    <source>
        <dbReference type="SAM" id="MobiDB-lite"/>
    </source>
</evidence>
<dbReference type="Proteomes" id="UP001305414">
    <property type="component" value="Unassembled WGS sequence"/>
</dbReference>
<proteinExistence type="predicted"/>
<organism evidence="2 3">
    <name type="scientific">Xylaria bambusicola</name>
    <dbReference type="NCBI Taxonomy" id="326684"/>
    <lineage>
        <taxon>Eukaryota</taxon>
        <taxon>Fungi</taxon>
        <taxon>Dikarya</taxon>
        <taxon>Ascomycota</taxon>
        <taxon>Pezizomycotina</taxon>
        <taxon>Sordariomycetes</taxon>
        <taxon>Xylariomycetidae</taxon>
        <taxon>Xylariales</taxon>
        <taxon>Xylariaceae</taxon>
        <taxon>Xylaria</taxon>
    </lineage>
</organism>
<evidence type="ECO:0000313" key="2">
    <source>
        <dbReference type="EMBL" id="KAK5634711.1"/>
    </source>
</evidence>
<name>A0AAN7UX65_9PEZI</name>
<protein>
    <submittedName>
        <fullName evidence="2">Uncharacterized protein</fullName>
    </submittedName>
</protein>
<gene>
    <name evidence="2" type="ORF">RRF57_010424</name>
</gene>
<keyword evidence="3" id="KW-1185">Reference proteome</keyword>
<accession>A0AAN7UX65</accession>
<evidence type="ECO:0000313" key="3">
    <source>
        <dbReference type="Proteomes" id="UP001305414"/>
    </source>
</evidence>
<feature type="region of interest" description="Disordered" evidence="1">
    <location>
        <begin position="69"/>
        <end position="153"/>
    </location>
</feature>
<reference evidence="2 3" key="1">
    <citation type="submission" date="2023-10" db="EMBL/GenBank/DDBJ databases">
        <title>Draft genome sequence of Xylaria bambusicola isolate GMP-LS, the root and basal stem rot pathogen of sugarcane in Indonesia.</title>
        <authorList>
            <person name="Selvaraj P."/>
            <person name="Muralishankar V."/>
            <person name="Muruganantham S."/>
            <person name="Sp S."/>
            <person name="Haryani S."/>
            <person name="Lau K.J.X."/>
            <person name="Naqvi N.I."/>
        </authorList>
    </citation>
    <scope>NUCLEOTIDE SEQUENCE [LARGE SCALE GENOMIC DNA]</scope>
    <source>
        <strain evidence="2">GMP-LS</strain>
    </source>
</reference>
<sequence>MSQAARADKIYDDLGRIYIYSGASHARTLKELGLEAARKEFRNDLAEWNKTNAATERILRIAYRARITLPPQRELGEAPPRNTNQDDEGDVEGGNKSTVEDGGSEKPLSPPSKIPMKRTFTEEPTSTLDEDGNEVFNHERHPGLEDRVEKEEA</sequence>
<feature type="compositionally biased region" description="Basic and acidic residues" evidence="1">
    <location>
        <begin position="136"/>
        <end position="153"/>
    </location>
</feature>
<comment type="caution">
    <text evidence="2">The sequence shown here is derived from an EMBL/GenBank/DDBJ whole genome shotgun (WGS) entry which is preliminary data.</text>
</comment>
<dbReference type="EMBL" id="JAWHQM010000043">
    <property type="protein sequence ID" value="KAK5634711.1"/>
    <property type="molecule type" value="Genomic_DNA"/>
</dbReference>